<comment type="caution">
    <text evidence="1">The sequence shown here is derived from an EMBL/GenBank/DDBJ whole genome shotgun (WGS) entry which is preliminary data.</text>
</comment>
<reference evidence="1" key="1">
    <citation type="submission" date="2023-06" db="EMBL/GenBank/DDBJ databases">
        <authorList>
            <person name="Zhang S."/>
        </authorList>
    </citation>
    <scope>NUCLEOTIDE SEQUENCE</scope>
    <source>
        <strain evidence="1">SG2303</strain>
    </source>
</reference>
<organism evidence="1 2">
    <name type="scientific">Crenobacter oryzisoli</name>
    <dbReference type="NCBI Taxonomy" id="3056844"/>
    <lineage>
        <taxon>Bacteria</taxon>
        <taxon>Pseudomonadati</taxon>
        <taxon>Pseudomonadota</taxon>
        <taxon>Betaproteobacteria</taxon>
        <taxon>Neisseriales</taxon>
        <taxon>Neisseriaceae</taxon>
        <taxon>Crenobacter</taxon>
    </lineage>
</organism>
<accession>A0ABT7XL05</accession>
<sequence>MPTPTFRPLFAFADEHAALVEIKRLDLPPDSPKNRVYHWLWLDGASPLALTFRAMEREPLQYRRFAEGELWFDADGADLQLKEQPRRKLPACGEAGLAPRWQAAIAAYLVEQDAALR</sequence>
<evidence type="ECO:0000313" key="2">
    <source>
        <dbReference type="Proteomes" id="UP001168540"/>
    </source>
</evidence>
<evidence type="ECO:0000313" key="1">
    <source>
        <dbReference type="EMBL" id="MDN0074456.1"/>
    </source>
</evidence>
<gene>
    <name evidence="1" type="ORF">QU481_06045</name>
</gene>
<dbReference type="RefSeq" id="WP_289829026.1">
    <property type="nucleotide sequence ID" value="NZ_JAUEDK010000007.1"/>
</dbReference>
<proteinExistence type="predicted"/>
<dbReference type="Proteomes" id="UP001168540">
    <property type="component" value="Unassembled WGS sequence"/>
</dbReference>
<evidence type="ECO:0008006" key="3">
    <source>
        <dbReference type="Google" id="ProtNLM"/>
    </source>
</evidence>
<keyword evidence="2" id="KW-1185">Reference proteome</keyword>
<protein>
    <recommendedName>
        <fullName evidence="3">CYTH domain-containing protein</fullName>
    </recommendedName>
</protein>
<name>A0ABT7XL05_9NEIS</name>
<dbReference type="EMBL" id="JAUEDK010000007">
    <property type="protein sequence ID" value="MDN0074456.1"/>
    <property type="molecule type" value="Genomic_DNA"/>
</dbReference>